<dbReference type="AlphaFoldDB" id="A0AAD6ZTZ4"/>
<sequence>MFKTQRDRPERRHACPDLVRQQRVISMRSNAHHLARKIRATDTEALESETRLRAVLGEPCQAAWISPSASDARPAHSTRARYTGFGSWGIKSFQIAMKSFQSLIAAAIALASVVGVNTAPLEPPHAQGTAVTSYSVVTDPVTSASAAGSAVTSASAAGTPVVSASTAVSDRVYIHIYESHIKTKDTPIVSASTATGLTASASTAATATASASTAVSKTDHPDQFFPPQLELVLVCAVEEKIGVEKNTDHDGRRVTGESK</sequence>
<accession>A0AAD6ZTZ4</accession>
<evidence type="ECO:0000313" key="1">
    <source>
        <dbReference type="EMBL" id="KAJ7339715.1"/>
    </source>
</evidence>
<organism evidence="1 2">
    <name type="scientific">Mycena albidolilacea</name>
    <dbReference type="NCBI Taxonomy" id="1033008"/>
    <lineage>
        <taxon>Eukaryota</taxon>
        <taxon>Fungi</taxon>
        <taxon>Dikarya</taxon>
        <taxon>Basidiomycota</taxon>
        <taxon>Agaricomycotina</taxon>
        <taxon>Agaricomycetes</taxon>
        <taxon>Agaricomycetidae</taxon>
        <taxon>Agaricales</taxon>
        <taxon>Marasmiineae</taxon>
        <taxon>Mycenaceae</taxon>
        <taxon>Mycena</taxon>
    </lineage>
</organism>
<dbReference type="EMBL" id="JARIHO010000027">
    <property type="protein sequence ID" value="KAJ7339715.1"/>
    <property type="molecule type" value="Genomic_DNA"/>
</dbReference>
<dbReference type="Proteomes" id="UP001218218">
    <property type="component" value="Unassembled WGS sequence"/>
</dbReference>
<name>A0AAD6ZTZ4_9AGAR</name>
<gene>
    <name evidence="1" type="ORF">DFH08DRAFT_812092</name>
</gene>
<protein>
    <submittedName>
        <fullName evidence="1">Uncharacterized protein</fullName>
    </submittedName>
</protein>
<comment type="caution">
    <text evidence="1">The sequence shown here is derived from an EMBL/GenBank/DDBJ whole genome shotgun (WGS) entry which is preliminary data.</text>
</comment>
<evidence type="ECO:0000313" key="2">
    <source>
        <dbReference type="Proteomes" id="UP001218218"/>
    </source>
</evidence>
<keyword evidence="2" id="KW-1185">Reference proteome</keyword>
<proteinExistence type="predicted"/>
<reference evidence="1" key="1">
    <citation type="submission" date="2023-03" db="EMBL/GenBank/DDBJ databases">
        <title>Massive genome expansion in bonnet fungi (Mycena s.s.) driven by repeated elements and novel gene families across ecological guilds.</title>
        <authorList>
            <consortium name="Lawrence Berkeley National Laboratory"/>
            <person name="Harder C.B."/>
            <person name="Miyauchi S."/>
            <person name="Viragh M."/>
            <person name="Kuo A."/>
            <person name="Thoen E."/>
            <person name="Andreopoulos B."/>
            <person name="Lu D."/>
            <person name="Skrede I."/>
            <person name="Drula E."/>
            <person name="Henrissat B."/>
            <person name="Morin E."/>
            <person name="Kohler A."/>
            <person name="Barry K."/>
            <person name="LaButti K."/>
            <person name="Morin E."/>
            <person name="Salamov A."/>
            <person name="Lipzen A."/>
            <person name="Mereny Z."/>
            <person name="Hegedus B."/>
            <person name="Baldrian P."/>
            <person name="Stursova M."/>
            <person name="Weitz H."/>
            <person name="Taylor A."/>
            <person name="Grigoriev I.V."/>
            <person name="Nagy L.G."/>
            <person name="Martin F."/>
            <person name="Kauserud H."/>
        </authorList>
    </citation>
    <scope>NUCLEOTIDE SEQUENCE</scope>
    <source>
        <strain evidence="1">CBHHK002</strain>
    </source>
</reference>